<evidence type="ECO:0000256" key="4">
    <source>
        <dbReference type="ARBA" id="ARBA00016056"/>
    </source>
</evidence>
<evidence type="ECO:0000313" key="10">
    <source>
        <dbReference type="EMBL" id="KAF1913112.1"/>
    </source>
</evidence>
<evidence type="ECO:0000256" key="3">
    <source>
        <dbReference type="ARBA" id="ARBA00011245"/>
    </source>
</evidence>
<dbReference type="Proteomes" id="UP000800096">
    <property type="component" value="Unassembled WGS sequence"/>
</dbReference>
<comment type="subunit">
    <text evidence="3">Monomer.</text>
</comment>
<keyword evidence="5" id="KW-0813">Transport</keyword>
<dbReference type="OrthoDB" id="6409159at2759"/>
<dbReference type="InterPro" id="IPR033917">
    <property type="entry name" value="ML_PG-PI_TP"/>
</dbReference>
<proteinExistence type="inferred from homology"/>
<keyword evidence="11" id="KW-1185">Reference proteome</keyword>
<dbReference type="GO" id="GO:0032934">
    <property type="term" value="F:sterol binding"/>
    <property type="evidence" value="ECO:0007669"/>
    <property type="project" value="InterPro"/>
</dbReference>
<dbReference type="EMBL" id="ML979139">
    <property type="protein sequence ID" value="KAF1913112.1"/>
    <property type="molecule type" value="Genomic_DNA"/>
</dbReference>
<keyword evidence="6 8" id="KW-0732">Signal</keyword>
<dbReference type="InterPro" id="IPR039670">
    <property type="entry name" value="NPC2-like"/>
</dbReference>
<sequence>MQITTFVLAALSAVSVSATPSWLGGDQVTIKEEYKVPGDNPLYFCGDPVDDILKIEKADIDPNPPKAGEKLTIKATGKFKDKVEKGFKMHLQVKYGLITLINQEADGCDTIGKADLECPLDKGEMTLTKDVDIPKEIPPGTYTVLADVYTEDGDKITCLTAKIPFHR</sequence>
<organism evidence="10 11">
    <name type="scientific">Ampelomyces quisqualis</name>
    <name type="common">Powdery mildew agent</name>
    <dbReference type="NCBI Taxonomy" id="50730"/>
    <lineage>
        <taxon>Eukaryota</taxon>
        <taxon>Fungi</taxon>
        <taxon>Dikarya</taxon>
        <taxon>Ascomycota</taxon>
        <taxon>Pezizomycotina</taxon>
        <taxon>Dothideomycetes</taxon>
        <taxon>Pleosporomycetidae</taxon>
        <taxon>Pleosporales</taxon>
        <taxon>Pleosporineae</taxon>
        <taxon>Phaeosphaeriaceae</taxon>
        <taxon>Ampelomyces</taxon>
    </lineage>
</organism>
<keyword evidence="7" id="KW-0445">Lipid transport</keyword>
<reference evidence="10" key="1">
    <citation type="journal article" date="2020" name="Stud. Mycol.">
        <title>101 Dothideomycetes genomes: a test case for predicting lifestyles and emergence of pathogens.</title>
        <authorList>
            <person name="Haridas S."/>
            <person name="Albert R."/>
            <person name="Binder M."/>
            <person name="Bloem J."/>
            <person name="Labutti K."/>
            <person name="Salamov A."/>
            <person name="Andreopoulos B."/>
            <person name="Baker S."/>
            <person name="Barry K."/>
            <person name="Bills G."/>
            <person name="Bluhm B."/>
            <person name="Cannon C."/>
            <person name="Castanera R."/>
            <person name="Culley D."/>
            <person name="Daum C."/>
            <person name="Ezra D."/>
            <person name="Gonzalez J."/>
            <person name="Henrissat B."/>
            <person name="Kuo A."/>
            <person name="Liang C."/>
            <person name="Lipzen A."/>
            <person name="Lutzoni F."/>
            <person name="Magnuson J."/>
            <person name="Mondo S."/>
            <person name="Nolan M."/>
            <person name="Ohm R."/>
            <person name="Pangilinan J."/>
            <person name="Park H.-J."/>
            <person name="Ramirez L."/>
            <person name="Alfaro M."/>
            <person name="Sun H."/>
            <person name="Tritt A."/>
            <person name="Yoshinaga Y."/>
            <person name="Zwiers L.-H."/>
            <person name="Turgeon B."/>
            <person name="Goodwin S."/>
            <person name="Spatafora J."/>
            <person name="Crous P."/>
            <person name="Grigoriev I."/>
        </authorList>
    </citation>
    <scope>NUCLEOTIDE SEQUENCE</scope>
    <source>
        <strain evidence="10">HMLAC05119</strain>
    </source>
</reference>
<feature type="chain" id="PRO_5025576614" description="Phosphatidylglycerol/phosphatidylinositol transfer protein" evidence="8">
    <location>
        <begin position="19"/>
        <end position="167"/>
    </location>
</feature>
<evidence type="ECO:0000256" key="8">
    <source>
        <dbReference type="SAM" id="SignalP"/>
    </source>
</evidence>
<evidence type="ECO:0000256" key="5">
    <source>
        <dbReference type="ARBA" id="ARBA00022448"/>
    </source>
</evidence>
<dbReference type="GO" id="GO:0032366">
    <property type="term" value="P:intracellular sterol transport"/>
    <property type="evidence" value="ECO:0007669"/>
    <property type="project" value="InterPro"/>
</dbReference>
<evidence type="ECO:0000259" key="9">
    <source>
        <dbReference type="SMART" id="SM00737"/>
    </source>
</evidence>
<comment type="similarity">
    <text evidence="2">Belongs to the NPC2 family.</text>
</comment>
<protein>
    <recommendedName>
        <fullName evidence="4">Phosphatidylglycerol/phosphatidylinositol transfer protein</fullName>
    </recommendedName>
</protein>
<evidence type="ECO:0000256" key="7">
    <source>
        <dbReference type="ARBA" id="ARBA00023055"/>
    </source>
</evidence>
<dbReference type="InterPro" id="IPR003172">
    <property type="entry name" value="ML_dom"/>
</dbReference>
<feature type="signal peptide" evidence="8">
    <location>
        <begin position="1"/>
        <end position="18"/>
    </location>
</feature>
<gene>
    <name evidence="10" type="ORF">BDU57DRAFT_481678</name>
</gene>
<evidence type="ECO:0000256" key="1">
    <source>
        <dbReference type="ARBA" id="ARBA00002053"/>
    </source>
</evidence>
<dbReference type="AlphaFoldDB" id="A0A6A5QCM4"/>
<dbReference type="InterPro" id="IPR014756">
    <property type="entry name" value="Ig_E-set"/>
</dbReference>
<evidence type="ECO:0000313" key="11">
    <source>
        <dbReference type="Proteomes" id="UP000800096"/>
    </source>
</evidence>
<name>A0A6A5QCM4_AMPQU</name>
<accession>A0A6A5QCM4</accession>
<dbReference type="SUPFAM" id="SSF81296">
    <property type="entry name" value="E set domains"/>
    <property type="match status" value="1"/>
</dbReference>
<feature type="domain" description="MD-2-related lipid-recognition" evidence="9">
    <location>
        <begin position="42"/>
        <end position="163"/>
    </location>
</feature>
<dbReference type="FunFam" id="2.60.40.770:FF:000004">
    <property type="entry name" value="Phosphatidylglycerol/phosphatidylinositol transfer protein"/>
    <property type="match status" value="1"/>
</dbReference>
<dbReference type="Pfam" id="PF02221">
    <property type="entry name" value="E1_DerP2_DerF2"/>
    <property type="match status" value="1"/>
</dbReference>
<evidence type="ECO:0000256" key="2">
    <source>
        <dbReference type="ARBA" id="ARBA00006370"/>
    </source>
</evidence>
<dbReference type="PANTHER" id="PTHR11306">
    <property type="entry name" value="NIEMANN PICK TYPE C2 PROTEIN NPC2-RELATED"/>
    <property type="match status" value="1"/>
</dbReference>
<dbReference type="SMART" id="SM00737">
    <property type="entry name" value="ML"/>
    <property type="match status" value="1"/>
</dbReference>
<evidence type="ECO:0000256" key="6">
    <source>
        <dbReference type="ARBA" id="ARBA00022729"/>
    </source>
</evidence>
<comment type="function">
    <text evidence="1">Catalyzes the intermembrane transfer of phosphatidylglycerol and phosphatidylinositol.</text>
</comment>
<dbReference type="Gene3D" id="2.60.40.770">
    <property type="match status" value="1"/>
</dbReference>
<dbReference type="CDD" id="cd00917">
    <property type="entry name" value="PG-PI_TP"/>
    <property type="match status" value="1"/>
</dbReference>
<dbReference type="PANTHER" id="PTHR11306:SF0">
    <property type="entry name" value="PHOSPHATIDYLGLYCEROL_PHOSPHATIDYLINOSITOL TRANSFER PROTEIN"/>
    <property type="match status" value="1"/>
</dbReference>